<reference evidence="2 3" key="1">
    <citation type="journal article" date="2018" name="Front. Plant Sci.">
        <title>Red Clover (Trifolium pratense) and Zigzag Clover (T. medium) - A Picture of Genomic Similarities and Differences.</title>
        <authorList>
            <person name="Dluhosova J."/>
            <person name="Istvanek J."/>
            <person name="Nedelnik J."/>
            <person name="Repkova J."/>
        </authorList>
    </citation>
    <scope>NUCLEOTIDE SEQUENCE [LARGE SCALE GENOMIC DNA]</scope>
    <source>
        <strain evidence="3">cv. 10/8</strain>
        <tissue evidence="2">Leaf</tissue>
    </source>
</reference>
<evidence type="ECO:0000313" key="2">
    <source>
        <dbReference type="EMBL" id="MCH79550.1"/>
    </source>
</evidence>
<dbReference type="AlphaFoldDB" id="A0A392LX72"/>
<proteinExistence type="predicted"/>
<gene>
    <name evidence="2" type="ORF">A2U01_0000301</name>
</gene>
<evidence type="ECO:0000313" key="3">
    <source>
        <dbReference type="Proteomes" id="UP000265520"/>
    </source>
</evidence>
<evidence type="ECO:0000256" key="1">
    <source>
        <dbReference type="SAM" id="SignalP"/>
    </source>
</evidence>
<evidence type="ECO:0008006" key="4">
    <source>
        <dbReference type="Google" id="ProtNLM"/>
    </source>
</evidence>
<dbReference type="Proteomes" id="UP000265520">
    <property type="component" value="Unassembled WGS sequence"/>
</dbReference>
<keyword evidence="3" id="KW-1185">Reference proteome</keyword>
<dbReference type="EMBL" id="LXQA010000188">
    <property type="protein sequence ID" value="MCH79550.1"/>
    <property type="molecule type" value="Genomic_DNA"/>
</dbReference>
<sequence length="170" mass="18776">MTKIMIPASIVLLLIVLTIFNGHMEAVAKTDEPNAAPTPTPTPAIPAAAGEKTDIVIGAAAAAPGAKTQTDLCAFWDYQCKILLLPVFCQLFQTYCVPITMFFRRFLNSCFFCAEFLSMSTNNFVYKDAKAAAPAVNTDTDLCGIWYYQCVYIHIPPSCKRYIDHCVVHH</sequence>
<feature type="chain" id="PRO_5017354347" description="Prolamin-like domain-containing protein" evidence="1">
    <location>
        <begin position="27"/>
        <end position="170"/>
    </location>
</feature>
<organism evidence="2 3">
    <name type="scientific">Trifolium medium</name>
    <dbReference type="NCBI Taxonomy" id="97028"/>
    <lineage>
        <taxon>Eukaryota</taxon>
        <taxon>Viridiplantae</taxon>
        <taxon>Streptophyta</taxon>
        <taxon>Embryophyta</taxon>
        <taxon>Tracheophyta</taxon>
        <taxon>Spermatophyta</taxon>
        <taxon>Magnoliopsida</taxon>
        <taxon>eudicotyledons</taxon>
        <taxon>Gunneridae</taxon>
        <taxon>Pentapetalae</taxon>
        <taxon>rosids</taxon>
        <taxon>fabids</taxon>
        <taxon>Fabales</taxon>
        <taxon>Fabaceae</taxon>
        <taxon>Papilionoideae</taxon>
        <taxon>50 kb inversion clade</taxon>
        <taxon>NPAAA clade</taxon>
        <taxon>Hologalegina</taxon>
        <taxon>IRL clade</taxon>
        <taxon>Trifolieae</taxon>
        <taxon>Trifolium</taxon>
    </lineage>
</organism>
<comment type="caution">
    <text evidence="2">The sequence shown here is derived from an EMBL/GenBank/DDBJ whole genome shotgun (WGS) entry which is preliminary data.</text>
</comment>
<feature type="signal peptide" evidence="1">
    <location>
        <begin position="1"/>
        <end position="26"/>
    </location>
</feature>
<keyword evidence="1" id="KW-0732">Signal</keyword>
<accession>A0A392LX72</accession>
<protein>
    <recommendedName>
        <fullName evidence="4">Prolamin-like domain-containing protein</fullName>
    </recommendedName>
</protein>
<name>A0A392LX72_9FABA</name>